<dbReference type="KEGG" id="psco:LY89DRAFT_601189"/>
<dbReference type="InterPro" id="IPR036869">
    <property type="entry name" value="J_dom_sf"/>
</dbReference>
<dbReference type="Proteomes" id="UP000070700">
    <property type="component" value="Unassembled WGS sequence"/>
</dbReference>
<name>A0A132B5C4_MOLSC</name>
<keyword evidence="1" id="KW-0143">Chaperone</keyword>
<dbReference type="SUPFAM" id="SSF46565">
    <property type="entry name" value="Chaperone J-domain"/>
    <property type="match status" value="1"/>
</dbReference>
<evidence type="ECO:0000313" key="4">
    <source>
        <dbReference type="Proteomes" id="UP000070700"/>
    </source>
</evidence>
<dbReference type="SMART" id="SM00271">
    <property type="entry name" value="DnaJ"/>
    <property type="match status" value="1"/>
</dbReference>
<dbReference type="PROSITE" id="PS50076">
    <property type="entry name" value="DNAJ_2"/>
    <property type="match status" value="1"/>
</dbReference>
<dbReference type="CDD" id="cd06257">
    <property type="entry name" value="DnaJ"/>
    <property type="match status" value="1"/>
</dbReference>
<dbReference type="OrthoDB" id="442087at2759"/>
<evidence type="ECO:0000256" key="1">
    <source>
        <dbReference type="ARBA" id="ARBA00023186"/>
    </source>
</evidence>
<proteinExistence type="predicted"/>
<sequence>MADSLTLDDYYAILQVPQSASLELIRENYKRLALKYHPDKNNSPNATKEFQLLARAWDCLKDEGKRREYDR</sequence>
<organism evidence="3 4">
    <name type="scientific">Mollisia scopiformis</name>
    <name type="common">Conifer needle endophyte fungus</name>
    <name type="synonym">Phialocephala scopiformis</name>
    <dbReference type="NCBI Taxonomy" id="149040"/>
    <lineage>
        <taxon>Eukaryota</taxon>
        <taxon>Fungi</taxon>
        <taxon>Dikarya</taxon>
        <taxon>Ascomycota</taxon>
        <taxon>Pezizomycotina</taxon>
        <taxon>Leotiomycetes</taxon>
        <taxon>Helotiales</taxon>
        <taxon>Mollisiaceae</taxon>
        <taxon>Mollisia</taxon>
    </lineage>
</organism>
<dbReference type="GeneID" id="28819912"/>
<dbReference type="EMBL" id="KQ947439">
    <property type="protein sequence ID" value="KUJ07610.1"/>
    <property type="molecule type" value="Genomic_DNA"/>
</dbReference>
<dbReference type="STRING" id="149040.A0A132B5C4"/>
<dbReference type="InterPro" id="IPR018253">
    <property type="entry name" value="DnaJ_domain_CS"/>
</dbReference>
<evidence type="ECO:0000259" key="2">
    <source>
        <dbReference type="PROSITE" id="PS50076"/>
    </source>
</evidence>
<reference evidence="3 4" key="1">
    <citation type="submission" date="2015-10" db="EMBL/GenBank/DDBJ databases">
        <title>Full genome of DAOMC 229536 Phialocephala scopiformis, a fungal endophyte of spruce producing the potent anti-insectan compound rugulosin.</title>
        <authorList>
            <consortium name="DOE Joint Genome Institute"/>
            <person name="Walker A.K."/>
            <person name="Frasz S.L."/>
            <person name="Seifert K.A."/>
            <person name="Miller J.D."/>
            <person name="Mondo S.J."/>
            <person name="Labutti K."/>
            <person name="Lipzen A."/>
            <person name="Dockter R."/>
            <person name="Kennedy M."/>
            <person name="Grigoriev I.V."/>
            <person name="Spatafora J.W."/>
        </authorList>
    </citation>
    <scope>NUCLEOTIDE SEQUENCE [LARGE SCALE GENOMIC DNA]</scope>
    <source>
        <strain evidence="3 4">CBS 120377</strain>
    </source>
</reference>
<dbReference type="GO" id="GO:0005783">
    <property type="term" value="C:endoplasmic reticulum"/>
    <property type="evidence" value="ECO:0007669"/>
    <property type="project" value="TreeGrafter"/>
</dbReference>
<dbReference type="Gene3D" id="1.10.287.110">
    <property type="entry name" value="DnaJ domain"/>
    <property type="match status" value="1"/>
</dbReference>
<dbReference type="PANTHER" id="PTHR44360:SF1">
    <property type="entry name" value="DNAJ HOMOLOG SUBFAMILY B MEMBER 9"/>
    <property type="match status" value="1"/>
</dbReference>
<dbReference type="PANTHER" id="PTHR44360">
    <property type="entry name" value="DNAJ HOMOLOG SUBFAMILY B MEMBER 9"/>
    <property type="match status" value="1"/>
</dbReference>
<protein>
    <submittedName>
        <fullName evidence="3">Heat shock protein DnaJ</fullName>
    </submittedName>
</protein>
<feature type="non-terminal residue" evidence="3">
    <location>
        <position position="71"/>
    </location>
</feature>
<accession>A0A132B5C4</accession>
<dbReference type="AlphaFoldDB" id="A0A132B5C4"/>
<dbReference type="InterPro" id="IPR001623">
    <property type="entry name" value="DnaJ_domain"/>
</dbReference>
<gene>
    <name evidence="3" type="ORF">LY89DRAFT_601189</name>
</gene>
<dbReference type="InParanoid" id="A0A132B5C4"/>
<keyword evidence="4" id="KW-1185">Reference proteome</keyword>
<dbReference type="PROSITE" id="PS00636">
    <property type="entry name" value="DNAJ_1"/>
    <property type="match status" value="1"/>
</dbReference>
<dbReference type="GO" id="GO:0051787">
    <property type="term" value="F:misfolded protein binding"/>
    <property type="evidence" value="ECO:0007669"/>
    <property type="project" value="TreeGrafter"/>
</dbReference>
<evidence type="ECO:0000313" key="3">
    <source>
        <dbReference type="EMBL" id="KUJ07610.1"/>
    </source>
</evidence>
<dbReference type="Pfam" id="PF00226">
    <property type="entry name" value="DnaJ"/>
    <property type="match status" value="1"/>
</dbReference>
<feature type="domain" description="J" evidence="2">
    <location>
        <begin position="9"/>
        <end position="71"/>
    </location>
</feature>
<dbReference type="InterPro" id="IPR051948">
    <property type="entry name" value="Hsp70_co-chaperone_J-domain"/>
</dbReference>
<dbReference type="GO" id="GO:0051087">
    <property type="term" value="F:protein-folding chaperone binding"/>
    <property type="evidence" value="ECO:0007669"/>
    <property type="project" value="TreeGrafter"/>
</dbReference>
<dbReference type="PRINTS" id="PR00625">
    <property type="entry name" value="JDOMAIN"/>
</dbReference>
<keyword evidence="3" id="KW-0346">Stress response</keyword>
<dbReference type="GO" id="GO:0036503">
    <property type="term" value="P:ERAD pathway"/>
    <property type="evidence" value="ECO:0007669"/>
    <property type="project" value="TreeGrafter"/>
</dbReference>
<dbReference type="RefSeq" id="XP_018061965.1">
    <property type="nucleotide sequence ID" value="XM_018210186.1"/>
</dbReference>